<dbReference type="EMBL" id="JBBNAE010000005">
    <property type="protein sequence ID" value="KAK9124425.1"/>
    <property type="molecule type" value="Genomic_DNA"/>
</dbReference>
<feature type="compositionally biased region" description="Low complexity" evidence="1">
    <location>
        <begin position="431"/>
        <end position="447"/>
    </location>
</feature>
<evidence type="ECO:0000256" key="1">
    <source>
        <dbReference type="SAM" id="MobiDB-lite"/>
    </source>
</evidence>
<proteinExistence type="predicted"/>
<protein>
    <submittedName>
        <fullName evidence="2">Uncharacterized protein</fullName>
    </submittedName>
</protein>
<name>A0AAP0J0C4_9MAGN</name>
<gene>
    <name evidence="2" type="ORF">Sjap_014027</name>
</gene>
<accession>A0AAP0J0C4</accession>
<feature type="compositionally biased region" description="Polar residues" evidence="1">
    <location>
        <begin position="80"/>
        <end position="99"/>
    </location>
</feature>
<dbReference type="Proteomes" id="UP001417504">
    <property type="component" value="Unassembled WGS sequence"/>
</dbReference>
<feature type="region of interest" description="Disordered" evidence="1">
    <location>
        <begin position="424"/>
        <end position="462"/>
    </location>
</feature>
<dbReference type="PANTHER" id="PTHR36741:SF1">
    <property type="entry name" value="OS07G0100500 PROTEIN"/>
    <property type="match status" value="1"/>
</dbReference>
<organism evidence="2 3">
    <name type="scientific">Stephania japonica</name>
    <dbReference type="NCBI Taxonomy" id="461633"/>
    <lineage>
        <taxon>Eukaryota</taxon>
        <taxon>Viridiplantae</taxon>
        <taxon>Streptophyta</taxon>
        <taxon>Embryophyta</taxon>
        <taxon>Tracheophyta</taxon>
        <taxon>Spermatophyta</taxon>
        <taxon>Magnoliopsida</taxon>
        <taxon>Ranunculales</taxon>
        <taxon>Menispermaceae</taxon>
        <taxon>Menispermoideae</taxon>
        <taxon>Cissampelideae</taxon>
        <taxon>Stephania</taxon>
    </lineage>
</organism>
<keyword evidence="3" id="KW-1185">Reference proteome</keyword>
<sequence length="462" mass="49821">MKDLLDRKPSLAQLTGISELRLECFATHLRAYLLGSTAGNREEKSEVSSIHLDWDLNTHSALTSKHCTRNLSGHLGKTQPLYQGSLSPRSNSFKESTSRNFSLRSLPREKVRQHVENRRCPSVNTNESIASPSTKETSISCQPEIKHFGGATEEKALPPLDFLESLGRSAAVIPSTLPLSKATSSSSSLFSPCYCWCPPRAPTFQYTVQPHCLPVVSTEAIPPFPPLLSGSRLTSSLVVPNQPLNLADIPSLDFPTFLPDPIVMAPLPVSSFITISSSQQIPTFTPLICDPIVHIPLVDICSSGQGYLVSAGSAISINVPPLRPNLMNPLIPETESLVEKSARETLRLLLSSSQANPQLMDVLPSVLNNPVDKDNTLVLGSRGLFSATRDVETIANSMAAIGLISSLQSGCFVDDAGKREMVNQLKRSGDSEGSSNSDESSDESASLSDEEIGNRLGKFATT</sequence>
<feature type="region of interest" description="Disordered" evidence="1">
    <location>
        <begin position="78"/>
        <end position="99"/>
    </location>
</feature>
<evidence type="ECO:0000313" key="2">
    <source>
        <dbReference type="EMBL" id="KAK9124425.1"/>
    </source>
</evidence>
<dbReference type="PANTHER" id="PTHR36741">
    <property type="entry name" value="OS07G0100500 PROTEIN"/>
    <property type="match status" value="1"/>
</dbReference>
<evidence type="ECO:0000313" key="3">
    <source>
        <dbReference type="Proteomes" id="UP001417504"/>
    </source>
</evidence>
<reference evidence="2 3" key="1">
    <citation type="submission" date="2024-01" db="EMBL/GenBank/DDBJ databases">
        <title>Genome assemblies of Stephania.</title>
        <authorList>
            <person name="Yang L."/>
        </authorList>
    </citation>
    <scope>NUCLEOTIDE SEQUENCE [LARGE SCALE GENOMIC DNA]</scope>
    <source>
        <strain evidence="2">QJT</strain>
        <tissue evidence="2">Leaf</tissue>
    </source>
</reference>
<dbReference type="AlphaFoldDB" id="A0AAP0J0C4"/>
<comment type="caution">
    <text evidence="2">The sequence shown here is derived from an EMBL/GenBank/DDBJ whole genome shotgun (WGS) entry which is preliminary data.</text>
</comment>